<name>A0A9X3E4A5_9HYPH</name>
<dbReference type="SMART" id="SM00271">
    <property type="entry name" value="DnaJ"/>
    <property type="match status" value="1"/>
</dbReference>
<dbReference type="Gene3D" id="1.10.287.110">
    <property type="entry name" value="DnaJ domain"/>
    <property type="match status" value="1"/>
</dbReference>
<sequence length="207" mass="23319">MKLDSKLFDGIRIKPASGKTAARPAAQRCAWAGCEAEGTHKAPKGRNREGQFHHFCIDHVRLYNKSYNYFSGMGDDDIAAYQKDSLTGHRPTWTMGVNSAGEQRERVRSHATRDWSGGVQDPFDMFDGTAGRAREPEKPKRHIKTLERKSFDTLELNGTETSVEIKSRYKSLVKIYHPDANGGDRSYEDKLAEIIQAYNFLKAAGFC</sequence>
<dbReference type="SUPFAM" id="SSF46565">
    <property type="entry name" value="Chaperone J-domain"/>
    <property type="match status" value="1"/>
</dbReference>
<proteinExistence type="predicted"/>
<comment type="caution">
    <text evidence="2">The sequence shown here is derived from an EMBL/GenBank/DDBJ whole genome shotgun (WGS) entry which is preliminary data.</text>
</comment>
<protein>
    <submittedName>
        <fullName evidence="2">J domain-containing protein</fullName>
    </submittedName>
</protein>
<dbReference type="RefSeq" id="WP_266340525.1">
    <property type="nucleotide sequence ID" value="NZ_JAPKNK010000010.1"/>
</dbReference>
<dbReference type="InterPro" id="IPR001623">
    <property type="entry name" value="DnaJ_domain"/>
</dbReference>
<keyword evidence="3" id="KW-1185">Reference proteome</keyword>
<organism evidence="2 3">
    <name type="scientific">Kaistia nematophila</name>
    <dbReference type="NCBI Taxonomy" id="2994654"/>
    <lineage>
        <taxon>Bacteria</taxon>
        <taxon>Pseudomonadati</taxon>
        <taxon>Pseudomonadota</taxon>
        <taxon>Alphaproteobacteria</taxon>
        <taxon>Hyphomicrobiales</taxon>
        <taxon>Kaistiaceae</taxon>
        <taxon>Kaistia</taxon>
    </lineage>
</organism>
<accession>A0A9X3E4A5</accession>
<dbReference type="CDD" id="cd06257">
    <property type="entry name" value="DnaJ"/>
    <property type="match status" value="1"/>
</dbReference>
<evidence type="ECO:0000313" key="2">
    <source>
        <dbReference type="EMBL" id="MCX5571571.1"/>
    </source>
</evidence>
<dbReference type="Proteomes" id="UP001144805">
    <property type="component" value="Unassembled WGS sequence"/>
</dbReference>
<evidence type="ECO:0000313" key="3">
    <source>
        <dbReference type="Proteomes" id="UP001144805"/>
    </source>
</evidence>
<dbReference type="AlphaFoldDB" id="A0A9X3E4A5"/>
<dbReference type="EMBL" id="JAPKNK010000010">
    <property type="protein sequence ID" value="MCX5571571.1"/>
    <property type="molecule type" value="Genomic_DNA"/>
</dbReference>
<dbReference type="PROSITE" id="PS50076">
    <property type="entry name" value="DNAJ_2"/>
    <property type="match status" value="1"/>
</dbReference>
<feature type="domain" description="J" evidence="1">
    <location>
        <begin position="149"/>
        <end position="206"/>
    </location>
</feature>
<dbReference type="InterPro" id="IPR036869">
    <property type="entry name" value="J_dom_sf"/>
</dbReference>
<reference evidence="2" key="1">
    <citation type="submission" date="2022-11" db="EMBL/GenBank/DDBJ databases">
        <title>Biodiversity and phylogenetic relationships of bacteria.</title>
        <authorList>
            <person name="Machado R.A.R."/>
            <person name="Bhat A."/>
            <person name="Loulou A."/>
            <person name="Kallel S."/>
        </authorList>
    </citation>
    <scope>NUCLEOTIDE SEQUENCE</scope>
    <source>
        <strain evidence="2">K-TC2</strain>
    </source>
</reference>
<gene>
    <name evidence="2" type="ORF">OSH07_20390</name>
</gene>
<dbReference type="Pfam" id="PF00226">
    <property type="entry name" value="DnaJ"/>
    <property type="match status" value="1"/>
</dbReference>
<evidence type="ECO:0000259" key="1">
    <source>
        <dbReference type="PROSITE" id="PS50076"/>
    </source>
</evidence>
<dbReference type="PRINTS" id="PR00625">
    <property type="entry name" value="JDOMAIN"/>
</dbReference>